<organism evidence="6 7">
    <name type="scientific">Aquirufa avitistagni</name>
    <dbReference type="NCBI Taxonomy" id="3104728"/>
    <lineage>
        <taxon>Bacteria</taxon>
        <taxon>Pseudomonadati</taxon>
        <taxon>Bacteroidota</taxon>
        <taxon>Cytophagia</taxon>
        <taxon>Cytophagales</taxon>
        <taxon>Flectobacillaceae</taxon>
        <taxon>Aquirufa</taxon>
    </lineage>
</organism>
<dbReference type="CDD" id="cd16146">
    <property type="entry name" value="ARS_like"/>
    <property type="match status" value="1"/>
</dbReference>
<proteinExistence type="inferred from homology"/>
<evidence type="ECO:0000259" key="5">
    <source>
        <dbReference type="Pfam" id="PF00884"/>
    </source>
</evidence>
<dbReference type="InterPro" id="IPR050738">
    <property type="entry name" value="Sulfatase"/>
</dbReference>
<dbReference type="PROSITE" id="PS00523">
    <property type="entry name" value="SULFATASE_1"/>
    <property type="match status" value="1"/>
</dbReference>
<keyword evidence="7" id="KW-1185">Reference proteome</keyword>
<evidence type="ECO:0000256" key="3">
    <source>
        <dbReference type="ARBA" id="ARBA00022801"/>
    </source>
</evidence>
<dbReference type="EMBL" id="JBBKXZ010000001">
    <property type="protein sequence ID" value="MFD3393559.1"/>
    <property type="molecule type" value="Genomic_DNA"/>
</dbReference>
<dbReference type="PANTHER" id="PTHR42693">
    <property type="entry name" value="ARYLSULFATASE FAMILY MEMBER"/>
    <property type="match status" value="1"/>
</dbReference>
<evidence type="ECO:0000256" key="1">
    <source>
        <dbReference type="ARBA" id="ARBA00008779"/>
    </source>
</evidence>
<protein>
    <submittedName>
        <fullName evidence="6">Arylsulfatase</fullName>
    </submittedName>
</protein>
<evidence type="ECO:0000313" key="6">
    <source>
        <dbReference type="EMBL" id="MFD3393559.1"/>
    </source>
</evidence>
<dbReference type="Proteomes" id="UP001598138">
    <property type="component" value="Unassembled WGS sequence"/>
</dbReference>
<comment type="similarity">
    <text evidence="1">Belongs to the sulfatase family.</text>
</comment>
<dbReference type="RefSeq" id="WP_377982300.1">
    <property type="nucleotide sequence ID" value="NZ_JBBKXZ010000001.1"/>
</dbReference>
<dbReference type="InterPro" id="IPR017850">
    <property type="entry name" value="Alkaline_phosphatase_core_sf"/>
</dbReference>
<evidence type="ECO:0000256" key="2">
    <source>
        <dbReference type="ARBA" id="ARBA00022723"/>
    </source>
</evidence>
<gene>
    <name evidence="6" type="ORF">U0R10_02890</name>
</gene>
<accession>A0ABW6DCT7</accession>
<comment type="caution">
    <text evidence="6">The sequence shown here is derived from an EMBL/GenBank/DDBJ whole genome shotgun (WGS) entry which is preliminary data.</text>
</comment>
<reference evidence="6 7" key="1">
    <citation type="submission" date="2024-03" db="EMBL/GenBank/DDBJ databases">
        <title>Aquirufa genome sequencing.</title>
        <authorList>
            <person name="Pitt A."/>
            <person name="Hahn M.W."/>
        </authorList>
    </citation>
    <scope>NUCLEOTIDE SEQUENCE [LARGE SCALE GENOMIC DNA]</scope>
    <source>
        <strain evidence="6 7">OSTEICH-129V</strain>
    </source>
</reference>
<dbReference type="Gene3D" id="3.40.720.10">
    <property type="entry name" value="Alkaline Phosphatase, subunit A"/>
    <property type="match status" value="1"/>
</dbReference>
<sequence>MNNFIRFIFLILSTCTMYPSFGQKFEKPNIIIIVSDDQGWGDLGYNGNLTVATPSIDKLAKNGVRFQHFYVSPVCSPTRAELLTGRYHVRGGISGTATGRVRLDLDETTIAQIFKNAGYSTAAYGKWHNGGQAPYHPNSRGFDDFYGFCSGHWGNYFNPILEHNGEITKGKGYVTDDLTNHAIEFMDQHAKSPFFLYLPLNTPHSPMQVPTENWNKYKNIELSQKGTIASKENILHTKAALAMTENIDWNVGRLMTRLDELKLTQNTIVLYFSDNGPNGHRWNGGMKGIKGTTDEGGVRSPLIMQWPAKLTGGTQIKSITSVMDILPTLADLADISVTSKKPLDGKSLKPLLLGNQALVDSNRFIISYWNKQISVRSQNFRLAADDALYNLVDDYAQTINMASSFPVDYQKLLEVKNKWKSEVLTELPNEDDRPLVIGHPGLPITQLPVSEGFGHGNIKRSNQHPNDSHMTNWLSKDDYISWEVALEQAGDFEVSLYYTCSKENIGTTLSMSFGDSIVTSKINKENNVPLFGMENDIIAREESYMKDFKPLNLGSVRLKAGSGTLKVFSNSLLKANDLDVKLVTLRRLN</sequence>
<dbReference type="Pfam" id="PF00884">
    <property type="entry name" value="Sulfatase"/>
    <property type="match status" value="1"/>
</dbReference>
<keyword evidence="4" id="KW-0106">Calcium</keyword>
<dbReference type="InterPro" id="IPR000917">
    <property type="entry name" value="Sulfatase_N"/>
</dbReference>
<feature type="domain" description="Sulfatase N-terminal" evidence="5">
    <location>
        <begin position="28"/>
        <end position="335"/>
    </location>
</feature>
<dbReference type="PANTHER" id="PTHR42693:SF53">
    <property type="entry name" value="ENDO-4-O-SULFATASE"/>
    <property type="match status" value="1"/>
</dbReference>
<name>A0ABW6DCT7_9BACT</name>
<evidence type="ECO:0000256" key="4">
    <source>
        <dbReference type="ARBA" id="ARBA00022837"/>
    </source>
</evidence>
<dbReference type="InterPro" id="IPR024607">
    <property type="entry name" value="Sulfatase_CS"/>
</dbReference>
<dbReference type="SUPFAM" id="SSF53649">
    <property type="entry name" value="Alkaline phosphatase-like"/>
    <property type="match status" value="1"/>
</dbReference>
<keyword evidence="3" id="KW-0378">Hydrolase</keyword>
<evidence type="ECO:0000313" key="7">
    <source>
        <dbReference type="Proteomes" id="UP001598138"/>
    </source>
</evidence>
<keyword evidence="2" id="KW-0479">Metal-binding</keyword>